<dbReference type="EMBL" id="BMAV01009704">
    <property type="protein sequence ID" value="GFY54130.1"/>
    <property type="molecule type" value="Genomic_DNA"/>
</dbReference>
<organism evidence="1 2">
    <name type="scientific">Trichonephila inaurata madagascariensis</name>
    <dbReference type="NCBI Taxonomy" id="2747483"/>
    <lineage>
        <taxon>Eukaryota</taxon>
        <taxon>Metazoa</taxon>
        <taxon>Ecdysozoa</taxon>
        <taxon>Arthropoda</taxon>
        <taxon>Chelicerata</taxon>
        <taxon>Arachnida</taxon>
        <taxon>Araneae</taxon>
        <taxon>Araneomorphae</taxon>
        <taxon>Entelegynae</taxon>
        <taxon>Araneoidea</taxon>
        <taxon>Nephilidae</taxon>
        <taxon>Trichonephila</taxon>
        <taxon>Trichonephila inaurata</taxon>
    </lineage>
</organism>
<protein>
    <submittedName>
        <fullName evidence="1">Uncharacterized protein</fullName>
    </submittedName>
</protein>
<dbReference type="AlphaFoldDB" id="A0A8X6XK84"/>
<reference evidence="1" key="1">
    <citation type="submission" date="2020-08" db="EMBL/GenBank/DDBJ databases">
        <title>Multicomponent nature underlies the extraordinary mechanical properties of spider dragline silk.</title>
        <authorList>
            <person name="Kono N."/>
            <person name="Nakamura H."/>
            <person name="Mori M."/>
            <person name="Yoshida Y."/>
            <person name="Ohtoshi R."/>
            <person name="Malay A.D."/>
            <person name="Moran D.A.P."/>
            <person name="Tomita M."/>
            <person name="Numata K."/>
            <person name="Arakawa K."/>
        </authorList>
    </citation>
    <scope>NUCLEOTIDE SEQUENCE</scope>
</reference>
<name>A0A8X6XK84_9ARAC</name>
<sequence>MFSGSKPCNVATSAIATNTLSSYTQDYPTLPADIAEAIYRIYEDLINVKLLERGTADAYVDKEDAKRLNISEARSQWEHARRKNGSTSIPAGHIRSYRYCRRCLLWPWNR</sequence>
<comment type="caution">
    <text evidence="1">The sequence shown here is derived from an EMBL/GenBank/DDBJ whole genome shotgun (WGS) entry which is preliminary data.</text>
</comment>
<accession>A0A8X6XK84</accession>
<dbReference type="Proteomes" id="UP000886998">
    <property type="component" value="Unassembled WGS sequence"/>
</dbReference>
<proteinExistence type="predicted"/>
<evidence type="ECO:0000313" key="2">
    <source>
        <dbReference type="Proteomes" id="UP000886998"/>
    </source>
</evidence>
<gene>
    <name evidence="1" type="ORF">TNIN_375711</name>
</gene>
<evidence type="ECO:0000313" key="1">
    <source>
        <dbReference type="EMBL" id="GFY54130.1"/>
    </source>
</evidence>
<keyword evidence="2" id="KW-1185">Reference proteome</keyword>